<reference evidence="1 2" key="1">
    <citation type="submission" date="2023-12" db="EMBL/GenBank/DDBJ databases">
        <title>Stenotrophomonas guangdongensis sp. nov., isolated from wilted pepper plants (Capsicum annuum).</title>
        <authorList>
            <person name="Qiu M."/>
            <person name="Li Y."/>
            <person name="Liu Q."/>
            <person name="Zhang X."/>
            <person name="Huang Y."/>
            <person name="Guo R."/>
            <person name="Hu M."/>
            <person name="Zhou J."/>
            <person name="Zhou X."/>
        </authorList>
    </citation>
    <scope>NUCLEOTIDE SEQUENCE [LARGE SCALE GENOMIC DNA]</scope>
    <source>
        <strain evidence="1 2">MH1</strain>
    </source>
</reference>
<evidence type="ECO:0000313" key="1">
    <source>
        <dbReference type="EMBL" id="MEA5666744.1"/>
    </source>
</evidence>
<gene>
    <name evidence="1" type="ORF">VA603_04240</name>
</gene>
<comment type="caution">
    <text evidence="1">The sequence shown here is derived from an EMBL/GenBank/DDBJ whole genome shotgun (WGS) entry which is preliminary data.</text>
</comment>
<dbReference type="RefSeq" id="WP_323438004.1">
    <property type="nucleotide sequence ID" value="NZ_JAYFUH010000061.1"/>
</dbReference>
<proteinExistence type="predicted"/>
<keyword evidence="2" id="KW-1185">Reference proteome</keyword>
<evidence type="ECO:0000313" key="2">
    <source>
        <dbReference type="Proteomes" id="UP001301653"/>
    </source>
</evidence>
<sequence length="81" mass="9135">METMLTRDAIDHWLQGIALRARDRLANARSGDIAVFVAREVDSIRPRVPAPDRAYFHDQLRALLDEISSITAGKPRDDALH</sequence>
<dbReference type="EMBL" id="JAYFUH010000061">
    <property type="protein sequence ID" value="MEA5666744.1"/>
    <property type="molecule type" value="Genomic_DNA"/>
</dbReference>
<dbReference type="Proteomes" id="UP001301653">
    <property type="component" value="Unassembled WGS sequence"/>
</dbReference>
<organism evidence="1 2">
    <name type="scientific">Stenotrophomonas capsici</name>
    <dbReference type="NCBI Taxonomy" id="3110230"/>
    <lineage>
        <taxon>Bacteria</taxon>
        <taxon>Pseudomonadati</taxon>
        <taxon>Pseudomonadota</taxon>
        <taxon>Gammaproteobacteria</taxon>
        <taxon>Lysobacterales</taxon>
        <taxon>Lysobacteraceae</taxon>
        <taxon>Stenotrophomonas</taxon>
    </lineage>
</organism>
<protein>
    <submittedName>
        <fullName evidence="1">Uncharacterized protein</fullName>
    </submittedName>
</protein>
<name>A0ABU5V072_9GAMM</name>
<accession>A0ABU5V072</accession>